<dbReference type="CDD" id="cd07043">
    <property type="entry name" value="STAS_anti-anti-sigma_factors"/>
    <property type="match status" value="1"/>
</dbReference>
<evidence type="ECO:0000313" key="2">
    <source>
        <dbReference type="EMBL" id="GAA2042646.1"/>
    </source>
</evidence>
<dbReference type="PANTHER" id="PTHR33495:SF2">
    <property type="entry name" value="ANTI-SIGMA FACTOR ANTAGONIST TM_1081-RELATED"/>
    <property type="match status" value="1"/>
</dbReference>
<evidence type="ECO:0000259" key="1">
    <source>
        <dbReference type="PROSITE" id="PS50801"/>
    </source>
</evidence>
<dbReference type="Pfam" id="PF13466">
    <property type="entry name" value="STAS_2"/>
    <property type="match status" value="1"/>
</dbReference>
<dbReference type="Gene3D" id="3.30.750.24">
    <property type="entry name" value="STAS domain"/>
    <property type="match status" value="1"/>
</dbReference>
<dbReference type="InterPro" id="IPR058548">
    <property type="entry name" value="MlaB-like_STAS"/>
</dbReference>
<accession>A0ABP5GCW7</accession>
<keyword evidence="3" id="KW-1185">Reference proteome</keyword>
<dbReference type="Proteomes" id="UP001500751">
    <property type="component" value="Unassembled WGS sequence"/>
</dbReference>
<dbReference type="PROSITE" id="PS50801">
    <property type="entry name" value="STAS"/>
    <property type="match status" value="1"/>
</dbReference>
<dbReference type="InterPro" id="IPR036513">
    <property type="entry name" value="STAS_dom_sf"/>
</dbReference>
<feature type="domain" description="STAS" evidence="1">
    <location>
        <begin position="1"/>
        <end position="105"/>
    </location>
</feature>
<dbReference type="InterPro" id="IPR002645">
    <property type="entry name" value="STAS_dom"/>
</dbReference>
<evidence type="ECO:0000313" key="3">
    <source>
        <dbReference type="Proteomes" id="UP001500751"/>
    </source>
</evidence>
<reference evidence="3" key="1">
    <citation type="journal article" date="2019" name="Int. J. Syst. Evol. Microbiol.">
        <title>The Global Catalogue of Microorganisms (GCM) 10K type strain sequencing project: providing services to taxonomists for standard genome sequencing and annotation.</title>
        <authorList>
            <consortium name="The Broad Institute Genomics Platform"/>
            <consortium name="The Broad Institute Genome Sequencing Center for Infectious Disease"/>
            <person name="Wu L."/>
            <person name="Ma J."/>
        </authorList>
    </citation>
    <scope>NUCLEOTIDE SEQUENCE [LARGE SCALE GENOMIC DNA]</scope>
    <source>
        <strain evidence="3">JCM 16014</strain>
    </source>
</reference>
<protein>
    <recommendedName>
        <fullName evidence="1">STAS domain-containing protein</fullName>
    </recommendedName>
</protein>
<dbReference type="PANTHER" id="PTHR33495">
    <property type="entry name" value="ANTI-SIGMA FACTOR ANTAGONIST TM_1081-RELATED-RELATED"/>
    <property type="match status" value="1"/>
</dbReference>
<organism evidence="2 3">
    <name type="scientific">Catenulispora yoronensis</name>
    <dbReference type="NCBI Taxonomy" id="450799"/>
    <lineage>
        <taxon>Bacteria</taxon>
        <taxon>Bacillati</taxon>
        <taxon>Actinomycetota</taxon>
        <taxon>Actinomycetes</taxon>
        <taxon>Catenulisporales</taxon>
        <taxon>Catenulisporaceae</taxon>
        <taxon>Catenulispora</taxon>
    </lineage>
</organism>
<dbReference type="RefSeq" id="WP_344668257.1">
    <property type="nucleotide sequence ID" value="NZ_BAAAQN010000034.1"/>
</dbReference>
<dbReference type="SUPFAM" id="SSF52091">
    <property type="entry name" value="SpoIIaa-like"/>
    <property type="match status" value="1"/>
</dbReference>
<sequence length="199" mass="20948">MIAVRGDIDLAVLTRLPRWLHTVFEPPGSHFCLDLTAVSFLDCAGLRALLAIEDRVVTAGGSIEATGMSAAVVRLLELLNLPAGSTFLAIPAATFATVTPAASMAYELLPRADETFSRRPLWSSTMTEPELAAACDAAVAQLVEQLVAGLVGNAAGAGTEMLRLHVLALVRDAADRQVVQAISRANLLLSSTDVRVDAE</sequence>
<gene>
    <name evidence="2" type="ORF">GCM10009839_51870</name>
</gene>
<dbReference type="EMBL" id="BAAAQN010000034">
    <property type="protein sequence ID" value="GAA2042646.1"/>
    <property type="molecule type" value="Genomic_DNA"/>
</dbReference>
<proteinExistence type="predicted"/>
<comment type="caution">
    <text evidence="2">The sequence shown here is derived from an EMBL/GenBank/DDBJ whole genome shotgun (WGS) entry which is preliminary data.</text>
</comment>
<name>A0ABP5GCW7_9ACTN</name>